<evidence type="ECO:0000256" key="1">
    <source>
        <dbReference type="SAM" id="MobiDB-lite"/>
    </source>
</evidence>
<sequence>MTHSAASYGGWSGGIRRDTPTTRSTPGSSANRRNSAVPMLPLAPTTTIRMTGTYPVGRPSKRPATGPCRTERDEGSASAQISAAEQNN</sequence>
<feature type="compositionally biased region" description="Polar residues" evidence="1">
    <location>
        <begin position="21"/>
        <end position="34"/>
    </location>
</feature>
<evidence type="ECO:0000313" key="3">
    <source>
        <dbReference type="Proteomes" id="UP000635606"/>
    </source>
</evidence>
<accession>A0A8J3ZRG2</accession>
<proteinExistence type="predicted"/>
<organism evidence="2 3">
    <name type="scientific">Virgisporangium ochraceum</name>
    <dbReference type="NCBI Taxonomy" id="65505"/>
    <lineage>
        <taxon>Bacteria</taxon>
        <taxon>Bacillati</taxon>
        <taxon>Actinomycetota</taxon>
        <taxon>Actinomycetes</taxon>
        <taxon>Micromonosporales</taxon>
        <taxon>Micromonosporaceae</taxon>
        <taxon>Virgisporangium</taxon>
    </lineage>
</organism>
<feature type="compositionally biased region" description="Polar residues" evidence="1">
    <location>
        <begin position="77"/>
        <end position="88"/>
    </location>
</feature>
<feature type="region of interest" description="Disordered" evidence="1">
    <location>
        <begin position="1"/>
        <end position="88"/>
    </location>
</feature>
<keyword evidence="3" id="KW-1185">Reference proteome</keyword>
<comment type="caution">
    <text evidence="2">The sequence shown here is derived from an EMBL/GenBank/DDBJ whole genome shotgun (WGS) entry which is preliminary data.</text>
</comment>
<gene>
    <name evidence="2" type="ORF">Voc01_014950</name>
</gene>
<dbReference type="EMBL" id="BOPH01000018">
    <property type="protein sequence ID" value="GIJ66578.1"/>
    <property type="molecule type" value="Genomic_DNA"/>
</dbReference>
<evidence type="ECO:0000313" key="2">
    <source>
        <dbReference type="EMBL" id="GIJ66578.1"/>
    </source>
</evidence>
<dbReference type="AlphaFoldDB" id="A0A8J3ZRG2"/>
<reference evidence="2" key="1">
    <citation type="submission" date="2021-01" db="EMBL/GenBank/DDBJ databases">
        <title>Whole genome shotgun sequence of Virgisporangium ochraceum NBRC 16418.</title>
        <authorList>
            <person name="Komaki H."/>
            <person name="Tamura T."/>
        </authorList>
    </citation>
    <scope>NUCLEOTIDE SEQUENCE</scope>
    <source>
        <strain evidence="2">NBRC 16418</strain>
    </source>
</reference>
<protein>
    <submittedName>
        <fullName evidence="2">Uncharacterized protein</fullName>
    </submittedName>
</protein>
<dbReference type="Proteomes" id="UP000635606">
    <property type="component" value="Unassembled WGS sequence"/>
</dbReference>
<name>A0A8J3ZRG2_9ACTN</name>